<organism evidence="2 3">
    <name type="scientific">Edaphobacter aggregans</name>
    <dbReference type="NCBI Taxonomy" id="570835"/>
    <lineage>
        <taxon>Bacteria</taxon>
        <taxon>Pseudomonadati</taxon>
        <taxon>Acidobacteriota</taxon>
        <taxon>Terriglobia</taxon>
        <taxon>Terriglobales</taxon>
        <taxon>Acidobacteriaceae</taxon>
        <taxon>Edaphobacter</taxon>
    </lineage>
</organism>
<keyword evidence="1" id="KW-0472">Membrane</keyword>
<evidence type="ECO:0000256" key="1">
    <source>
        <dbReference type="SAM" id="Phobius"/>
    </source>
</evidence>
<reference evidence="2 3" key="1">
    <citation type="submission" date="2018-12" db="EMBL/GenBank/DDBJ databases">
        <title>Sequencing of bacterial isolates from soil warming experiment in Harvard Forest, Massachusetts, USA.</title>
        <authorList>
            <person name="Deangelis K."/>
        </authorList>
    </citation>
    <scope>NUCLEOTIDE SEQUENCE [LARGE SCALE GENOMIC DNA]</scope>
    <source>
        <strain evidence="2 3">EB153</strain>
    </source>
</reference>
<feature type="transmembrane region" description="Helical" evidence="1">
    <location>
        <begin position="12"/>
        <end position="33"/>
    </location>
</feature>
<feature type="transmembrane region" description="Helical" evidence="1">
    <location>
        <begin position="175"/>
        <end position="196"/>
    </location>
</feature>
<accession>A0A3R9NXE0</accession>
<name>A0A3R9NXE0_9BACT</name>
<dbReference type="OrthoDB" id="9822098at2"/>
<comment type="caution">
    <text evidence="2">The sequence shown here is derived from an EMBL/GenBank/DDBJ whole genome shotgun (WGS) entry which is preliminary data.</text>
</comment>
<protein>
    <submittedName>
        <fullName evidence="2">Uncharacterized protein</fullName>
    </submittedName>
</protein>
<dbReference type="RefSeq" id="WP_125485460.1">
    <property type="nucleotide sequence ID" value="NZ_RSDW01000001.1"/>
</dbReference>
<keyword evidence="1" id="KW-1133">Transmembrane helix</keyword>
<proteinExistence type="predicted"/>
<gene>
    <name evidence="2" type="ORF">EDE15_2435</name>
</gene>
<evidence type="ECO:0000313" key="3">
    <source>
        <dbReference type="Proteomes" id="UP000269669"/>
    </source>
</evidence>
<dbReference type="AlphaFoldDB" id="A0A3R9NXE0"/>
<sequence>MNPTTKKYVRSFLLCALTGVVLMLVYFVLRLTYSFPPRAMETQQSAVVATASPSGLKGLLVRMWVNESVVESRETARLVLRFENGTDQPLRDLKIIDAQEPGFWYKPLKLKSSVLAKGDSVETEPIDLAPSTNRGRFRVTVRYQVTDQQNVVHEGTIATSPITLRDEARERRYLFIRRIVSFFTLPLILGVLGLWFQRWQIRRDEDSKTKAGIESRRQEIWKTILPQFYALSEKYYLPIVRSLRMIDQFRIEKPQMVPDDAEAKKMNRLLFEYLFLLLRMDLLRRKKGQLFFKSRKGEKVASLAWKVIILGSEKHIGRSYMDAALEKMTVDTTYKQFNFLLKESVALREVEERFRTWNLSLNQEPDPTQDFYRYTHLAAIMQATIYFEANRPFDRDWYEEPTDFTLAEVKEDQYPSGHDKDIAKMKEALIAYREEIKAYMDSFKRPGA</sequence>
<keyword evidence="1" id="KW-0812">Transmembrane</keyword>
<keyword evidence="3" id="KW-1185">Reference proteome</keyword>
<evidence type="ECO:0000313" key="2">
    <source>
        <dbReference type="EMBL" id="RSL16908.1"/>
    </source>
</evidence>
<dbReference type="EMBL" id="RSDW01000001">
    <property type="protein sequence ID" value="RSL16908.1"/>
    <property type="molecule type" value="Genomic_DNA"/>
</dbReference>
<dbReference type="Proteomes" id="UP000269669">
    <property type="component" value="Unassembled WGS sequence"/>
</dbReference>